<dbReference type="InterPro" id="IPR018967">
    <property type="entry name" value="FeS-contain_CDGSH-typ"/>
</dbReference>
<dbReference type="OrthoDB" id="9795032at2"/>
<dbReference type="InterPro" id="IPR042216">
    <property type="entry name" value="MitoNEET_CISD"/>
</dbReference>
<dbReference type="Pfam" id="PF09360">
    <property type="entry name" value="zf-CDGSH"/>
    <property type="match status" value="2"/>
</dbReference>
<evidence type="ECO:0000256" key="4">
    <source>
        <dbReference type="ARBA" id="ARBA00023014"/>
    </source>
</evidence>
<evidence type="ECO:0000256" key="1">
    <source>
        <dbReference type="ARBA" id="ARBA00022714"/>
    </source>
</evidence>
<dbReference type="Proteomes" id="UP000269412">
    <property type="component" value="Unassembled WGS sequence"/>
</dbReference>
<proteinExistence type="predicted"/>
<name>A0A495E8I2_9FLAO</name>
<keyword evidence="2" id="KW-0479">Metal-binding</keyword>
<dbReference type="RefSeq" id="WP_121067037.1">
    <property type="nucleotide sequence ID" value="NZ_RBIQ01000008.1"/>
</dbReference>
<dbReference type="GO" id="GO:0051537">
    <property type="term" value="F:2 iron, 2 sulfur cluster binding"/>
    <property type="evidence" value="ECO:0007669"/>
    <property type="project" value="UniProtKB-KW"/>
</dbReference>
<feature type="domain" description="Iron-binding zinc finger CDGSH type" evidence="5">
    <location>
        <begin position="6"/>
        <end position="43"/>
    </location>
</feature>
<keyword evidence="7" id="KW-1185">Reference proteome</keyword>
<dbReference type="PANTHER" id="PTHR46491:SF3">
    <property type="entry name" value="CDGSH IRON-SULFUR DOMAIN-CONTAINING PROTEIN 3, MITOCHONDRIAL"/>
    <property type="match status" value="1"/>
</dbReference>
<accession>A0A495E8I2</accession>
<evidence type="ECO:0000313" key="7">
    <source>
        <dbReference type="Proteomes" id="UP000269412"/>
    </source>
</evidence>
<evidence type="ECO:0000256" key="3">
    <source>
        <dbReference type="ARBA" id="ARBA00023004"/>
    </source>
</evidence>
<evidence type="ECO:0000259" key="5">
    <source>
        <dbReference type="SMART" id="SM00704"/>
    </source>
</evidence>
<keyword evidence="1" id="KW-0001">2Fe-2S</keyword>
<dbReference type="Gene3D" id="3.40.5.90">
    <property type="entry name" value="CDGSH iron-sulfur domain, mitoNEET-type"/>
    <property type="match status" value="2"/>
</dbReference>
<gene>
    <name evidence="6" type="ORF">CLV91_1957</name>
</gene>
<keyword evidence="4" id="KW-0411">Iron-sulfur</keyword>
<organism evidence="6 7">
    <name type="scientific">Maribacter vaceletii</name>
    <dbReference type="NCBI Taxonomy" id="1206816"/>
    <lineage>
        <taxon>Bacteria</taxon>
        <taxon>Pseudomonadati</taxon>
        <taxon>Bacteroidota</taxon>
        <taxon>Flavobacteriia</taxon>
        <taxon>Flavobacteriales</taxon>
        <taxon>Flavobacteriaceae</taxon>
        <taxon>Maribacter</taxon>
    </lineage>
</organism>
<dbReference type="InterPro" id="IPR052950">
    <property type="entry name" value="CISD"/>
</dbReference>
<reference evidence="6 7" key="1">
    <citation type="submission" date="2018-10" db="EMBL/GenBank/DDBJ databases">
        <title>Genomic Encyclopedia of Archaeal and Bacterial Type Strains, Phase II (KMG-II): from individual species to whole genera.</title>
        <authorList>
            <person name="Goeker M."/>
        </authorList>
    </citation>
    <scope>NUCLEOTIDE SEQUENCE [LARGE SCALE GENOMIC DNA]</scope>
    <source>
        <strain evidence="6 7">DSM 25230</strain>
    </source>
</reference>
<dbReference type="SMART" id="SM00704">
    <property type="entry name" value="ZnF_CDGSH"/>
    <property type="match status" value="2"/>
</dbReference>
<dbReference type="GO" id="GO:0005737">
    <property type="term" value="C:cytoplasm"/>
    <property type="evidence" value="ECO:0007669"/>
    <property type="project" value="UniProtKB-ARBA"/>
</dbReference>
<protein>
    <submittedName>
        <fullName evidence="6">Iron-binding CDGSH zinc finger protein</fullName>
    </submittedName>
</protein>
<comment type="caution">
    <text evidence="6">The sequence shown here is derived from an EMBL/GenBank/DDBJ whole genome shotgun (WGS) entry which is preliminary data.</text>
</comment>
<dbReference type="AlphaFoldDB" id="A0A495E8I2"/>
<dbReference type="EMBL" id="RBIQ01000008">
    <property type="protein sequence ID" value="RKR13242.1"/>
    <property type="molecule type" value="Genomic_DNA"/>
</dbReference>
<dbReference type="GO" id="GO:0046872">
    <property type="term" value="F:metal ion binding"/>
    <property type="evidence" value="ECO:0007669"/>
    <property type="project" value="UniProtKB-KW"/>
</dbReference>
<sequence length="75" mass="8506">MSDKKFTPVKLALEKDKRYAWCTCGHSETNVFCDGSHKKHEKPGSLVFQVEEDKDARICTCKLTSNPPYCDGSHK</sequence>
<evidence type="ECO:0000256" key="2">
    <source>
        <dbReference type="ARBA" id="ARBA00022723"/>
    </source>
</evidence>
<keyword evidence="3" id="KW-0408">Iron</keyword>
<dbReference type="PANTHER" id="PTHR46491">
    <property type="entry name" value="CDGSH IRON SULFUR DOMAIN PROTEIN HOMOLOG"/>
    <property type="match status" value="1"/>
</dbReference>
<evidence type="ECO:0000313" key="6">
    <source>
        <dbReference type="EMBL" id="RKR13242.1"/>
    </source>
</evidence>
<feature type="domain" description="Iron-binding zinc finger CDGSH type" evidence="5">
    <location>
        <begin position="45"/>
        <end position="75"/>
    </location>
</feature>